<name>A0ABY6NRN9_9FLAO</name>
<evidence type="ECO:0000256" key="1">
    <source>
        <dbReference type="SAM" id="Phobius"/>
    </source>
</evidence>
<feature type="transmembrane region" description="Helical" evidence="1">
    <location>
        <begin position="12"/>
        <end position="29"/>
    </location>
</feature>
<keyword evidence="1" id="KW-0812">Transmembrane</keyword>
<feature type="transmembrane region" description="Helical" evidence="1">
    <location>
        <begin position="35"/>
        <end position="53"/>
    </location>
</feature>
<evidence type="ECO:0000313" key="2">
    <source>
        <dbReference type="EMBL" id="UZH55581.1"/>
    </source>
</evidence>
<keyword evidence="1" id="KW-0472">Membrane</keyword>
<dbReference type="RefSeq" id="WP_265163963.1">
    <property type="nucleotide sequence ID" value="NZ_CP069620.1"/>
</dbReference>
<evidence type="ECO:0000313" key="3">
    <source>
        <dbReference type="Proteomes" id="UP001163981"/>
    </source>
</evidence>
<keyword evidence="3" id="KW-1185">Reference proteome</keyword>
<accession>A0ABY6NRN9</accession>
<evidence type="ECO:0008006" key="4">
    <source>
        <dbReference type="Google" id="ProtNLM"/>
    </source>
</evidence>
<dbReference type="EMBL" id="CP069620">
    <property type="protein sequence ID" value="UZH55581.1"/>
    <property type="molecule type" value="Genomic_DNA"/>
</dbReference>
<sequence>MKIRYSKRRLFSNLILGALFAILGGLRIFEGTATYFTYFQLFLGILMVGTFFFEKKNQYLSIEKGFLTKNSLRRKTIELHNIIKVQSYPGSVKLFTSEEKIGINTGIIEKDSLQQLLNIIGSLEVQENPFAGYATKTT</sequence>
<reference evidence="2" key="1">
    <citation type="submission" date="2021-02" db="EMBL/GenBank/DDBJ databases">
        <title>Salinimicrobium sp. nov. isolated from seawater in Tongyeong, Republic of Korea.</title>
        <authorList>
            <person name="Lee S.-J."/>
        </authorList>
    </citation>
    <scope>NUCLEOTIDE SEQUENCE</scope>
    <source>
        <strain evidence="2">HN-2-9-2</strain>
    </source>
</reference>
<keyword evidence="1" id="KW-1133">Transmembrane helix</keyword>
<organism evidence="2 3">
    <name type="scientific">Salinimicrobium tongyeongense</name>
    <dbReference type="NCBI Taxonomy" id="2809707"/>
    <lineage>
        <taxon>Bacteria</taxon>
        <taxon>Pseudomonadati</taxon>
        <taxon>Bacteroidota</taxon>
        <taxon>Flavobacteriia</taxon>
        <taxon>Flavobacteriales</taxon>
        <taxon>Flavobacteriaceae</taxon>
        <taxon>Salinimicrobium</taxon>
    </lineage>
</organism>
<gene>
    <name evidence="2" type="ORF">JRG66_01405</name>
</gene>
<proteinExistence type="predicted"/>
<dbReference type="Proteomes" id="UP001163981">
    <property type="component" value="Chromosome"/>
</dbReference>
<protein>
    <recommendedName>
        <fullName evidence="4">PH domain-containing protein</fullName>
    </recommendedName>
</protein>